<feature type="compositionally biased region" description="Polar residues" evidence="4">
    <location>
        <begin position="281"/>
        <end position="294"/>
    </location>
</feature>
<evidence type="ECO:0000256" key="5">
    <source>
        <dbReference type="SAM" id="SignalP"/>
    </source>
</evidence>
<keyword evidence="3" id="KW-0472">Membrane</keyword>
<evidence type="ECO:0000313" key="7">
    <source>
        <dbReference type="Proteomes" id="UP000473325"/>
    </source>
</evidence>
<feature type="compositionally biased region" description="Acidic residues" evidence="4">
    <location>
        <begin position="60"/>
        <end position="73"/>
    </location>
</feature>
<comment type="similarity">
    <text evidence="2">Belongs to the LppX/LprAFG lipoprotein family.</text>
</comment>
<feature type="compositionally biased region" description="Low complexity" evidence="4">
    <location>
        <begin position="37"/>
        <end position="59"/>
    </location>
</feature>
<comment type="caution">
    <text evidence="6">The sequence shown here is derived from an EMBL/GenBank/DDBJ whole genome shotgun (WGS) entry which is preliminary data.</text>
</comment>
<accession>A0A6L7F1W9</accession>
<comment type="subcellular location">
    <subcellularLocation>
        <location evidence="1">Cell envelope</location>
    </subcellularLocation>
</comment>
<evidence type="ECO:0000256" key="1">
    <source>
        <dbReference type="ARBA" id="ARBA00004196"/>
    </source>
</evidence>
<dbReference type="EMBL" id="WUEK01000008">
    <property type="protein sequence ID" value="MXG90592.1"/>
    <property type="molecule type" value="Genomic_DNA"/>
</dbReference>
<dbReference type="GO" id="GO:0030313">
    <property type="term" value="C:cell envelope"/>
    <property type="evidence" value="ECO:0007669"/>
    <property type="project" value="UniProtKB-SubCell"/>
</dbReference>
<dbReference type="RefSeq" id="WP_160878531.1">
    <property type="nucleotide sequence ID" value="NZ_WUEK01000008.1"/>
</dbReference>
<protein>
    <submittedName>
        <fullName evidence="6">LppX_LprAFG lipoprotein</fullName>
    </submittedName>
</protein>
<feature type="chain" id="PRO_5039411426" evidence="5">
    <location>
        <begin position="28"/>
        <end position="294"/>
    </location>
</feature>
<dbReference type="Gene3D" id="2.50.20.20">
    <property type="match status" value="1"/>
</dbReference>
<feature type="region of interest" description="Disordered" evidence="4">
    <location>
        <begin position="28"/>
        <end position="75"/>
    </location>
</feature>
<feature type="region of interest" description="Disordered" evidence="4">
    <location>
        <begin position="260"/>
        <end position="294"/>
    </location>
</feature>
<dbReference type="AlphaFoldDB" id="A0A6L7F1W9"/>
<sequence>MTARLTTRRLKRSVAAGAAALTLLAAAGCGGDDDSTASDSTDTSSSSASADASTSPSDEASSDSESDAPDAEAGEQISAEEFGGLVKKALDDATTANVTIDTSGGAAGLSGTGQVDYESEPPAVKMTATIAQMGDIDITLVDNTFYLKSSALGGDKWVEVPLDDPNSPFGALGDQLDPAAGLEKLVDGVQSATYVGEEDVDGDELDHYTASVDTATLLKDLPAEAQGSSGLPATVEYEMWFDQDGLIRKFSADLGSTVGTTSGTFDDWGTDVDIEAPPASEVTQMPSLGGSTAG</sequence>
<evidence type="ECO:0000256" key="4">
    <source>
        <dbReference type="SAM" id="MobiDB-lite"/>
    </source>
</evidence>
<keyword evidence="7" id="KW-1185">Reference proteome</keyword>
<keyword evidence="5" id="KW-0732">Signal</keyword>
<dbReference type="Pfam" id="PF07161">
    <property type="entry name" value="LppX_LprAFG"/>
    <property type="match status" value="1"/>
</dbReference>
<keyword evidence="3" id="KW-1003">Cell membrane</keyword>
<dbReference type="PROSITE" id="PS51257">
    <property type="entry name" value="PROKAR_LIPOPROTEIN"/>
    <property type="match status" value="1"/>
</dbReference>
<dbReference type="InterPro" id="IPR029046">
    <property type="entry name" value="LolA/LolB/LppX"/>
</dbReference>
<dbReference type="InterPro" id="IPR009830">
    <property type="entry name" value="LppX/LprAFG"/>
</dbReference>
<dbReference type="SUPFAM" id="SSF89392">
    <property type="entry name" value="Prokaryotic lipoproteins and lipoprotein localization factors"/>
    <property type="match status" value="1"/>
</dbReference>
<reference evidence="6 7" key="1">
    <citation type="submission" date="2019-12" db="EMBL/GenBank/DDBJ databases">
        <authorList>
            <person name="Kun Z."/>
        </authorList>
    </citation>
    <scope>NUCLEOTIDE SEQUENCE [LARGE SCALE GENOMIC DNA]</scope>
    <source>
        <strain evidence="6 7">YIM 123512</strain>
    </source>
</reference>
<proteinExistence type="inferred from homology"/>
<name>A0A6L7F1W9_9ACTN</name>
<evidence type="ECO:0000313" key="6">
    <source>
        <dbReference type="EMBL" id="MXG90592.1"/>
    </source>
</evidence>
<keyword evidence="6" id="KW-0449">Lipoprotein</keyword>
<evidence type="ECO:0000256" key="2">
    <source>
        <dbReference type="ARBA" id="ARBA00009194"/>
    </source>
</evidence>
<organism evidence="6 7">
    <name type="scientific">Nocardioides flavescens</name>
    <dbReference type="NCBI Taxonomy" id="2691959"/>
    <lineage>
        <taxon>Bacteria</taxon>
        <taxon>Bacillati</taxon>
        <taxon>Actinomycetota</taxon>
        <taxon>Actinomycetes</taxon>
        <taxon>Propionibacteriales</taxon>
        <taxon>Nocardioidaceae</taxon>
        <taxon>Nocardioides</taxon>
    </lineage>
</organism>
<gene>
    <name evidence="6" type="ORF">GRQ65_13640</name>
</gene>
<dbReference type="Proteomes" id="UP000473325">
    <property type="component" value="Unassembled WGS sequence"/>
</dbReference>
<feature type="signal peptide" evidence="5">
    <location>
        <begin position="1"/>
        <end position="27"/>
    </location>
</feature>
<evidence type="ECO:0000256" key="3">
    <source>
        <dbReference type="ARBA" id="ARBA00022475"/>
    </source>
</evidence>